<dbReference type="Proteomes" id="UP001422759">
    <property type="component" value="Unassembled WGS sequence"/>
</dbReference>
<evidence type="ECO:0000313" key="2">
    <source>
        <dbReference type="EMBL" id="GAA2147174.1"/>
    </source>
</evidence>
<comment type="caution">
    <text evidence="2">The sequence shown here is derived from an EMBL/GenBank/DDBJ whole genome shotgun (WGS) entry which is preliminary data.</text>
</comment>
<feature type="compositionally biased region" description="Basic and acidic residues" evidence="1">
    <location>
        <begin position="1"/>
        <end position="23"/>
    </location>
</feature>
<keyword evidence="3" id="KW-1185">Reference proteome</keyword>
<dbReference type="EMBL" id="BAAANT010000021">
    <property type="protein sequence ID" value="GAA2147174.1"/>
    <property type="molecule type" value="Genomic_DNA"/>
</dbReference>
<protein>
    <submittedName>
        <fullName evidence="2">Uncharacterized protein</fullName>
    </submittedName>
</protein>
<proteinExistence type="predicted"/>
<gene>
    <name evidence="2" type="ORF">GCM10009760_37690</name>
</gene>
<reference evidence="2 3" key="1">
    <citation type="journal article" date="2019" name="Int. J. Syst. Evol. Microbiol.">
        <title>The Global Catalogue of Microorganisms (GCM) 10K type strain sequencing project: providing services to taxonomists for standard genome sequencing and annotation.</title>
        <authorList>
            <consortium name="The Broad Institute Genomics Platform"/>
            <consortium name="The Broad Institute Genome Sequencing Center for Infectious Disease"/>
            <person name="Wu L."/>
            <person name="Ma J."/>
        </authorList>
    </citation>
    <scope>NUCLEOTIDE SEQUENCE [LARGE SCALE GENOMIC DNA]</scope>
    <source>
        <strain evidence="2 3">JCM 14560</strain>
    </source>
</reference>
<evidence type="ECO:0000313" key="3">
    <source>
        <dbReference type="Proteomes" id="UP001422759"/>
    </source>
</evidence>
<evidence type="ECO:0000256" key="1">
    <source>
        <dbReference type="SAM" id="MobiDB-lite"/>
    </source>
</evidence>
<feature type="compositionally biased region" description="Basic and acidic residues" evidence="1">
    <location>
        <begin position="44"/>
        <end position="56"/>
    </location>
</feature>
<feature type="region of interest" description="Disordered" evidence="1">
    <location>
        <begin position="1"/>
        <end position="56"/>
    </location>
</feature>
<sequence length="56" mass="6263">MSDMYERFSDKAERDGEDVRAADPEEGITSYQTAHAQDLAAAEGAREQEREEDGAR</sequence>
<organism evidence="2 3">
    <name type="scientific">Kitasatospora kazusensis</name>
    <dbReference type="NCBI Taxonomy" id="407974"/>
    <lineage>
        <taxon>Bacteria</taxon>
        <taxon>Bacillati</taxon>
        <taxon>Actinomycetota</taxon>
        <taxon>Actinomycetes</taxon>
        <taxon>Kitasatosporales</taxon>
        <taxon>Streptomycetaceae</taxon>
        <taxon>Kitasatospora</taxon>
    </lineage>
</organism>
<dbReference type="RefSeq" id="WP_344466478.1">
    <property type="nucleotide sequence ID" value="NZ_BAAANT010000021.1"/>
</dbReference>
<name>A0ABN2ZT80_9ACTN</name>
<accession>A0ABN2ZT80</accession>